<dbReference type="InterPro" id="IPR020904">
    <property type="entry name" value="Sc_DH/Rdtase_CS"/>
</dbReference>
<organism evidence="4 5">
    <name type="scientific">Trichoderma harzianum</name>
    <name type="common">Hypocrea lixii</name>
    <dbReference type="NCBI Taxonomy" id="5544"/>
    <lineage>
        <taxon>Eukaryota</taxon>
        <taxon>Fungi</taxon>
        <taxon>Dikarya</taxon>
        <taxon>Ascomycota</taxon>
        <taxon>Pezizomycotina</taxon>
        <taxon>Sordariomycetes</taxon>
        <taxon>Hypocreomycetidae</taxon>
        <taxon>Hypocreales</taxon>
        <taxon>Hypocreaceae</taxon>
        <taxon>Trichoderma</taxon>
    </lineage>
</organism>
<evidence type="ECO:0000313" key="4">
    <source>
        <dbReference type="EMBL" id="KKO98352.1"/>
    </source>
</evidence>
<dbReference type="PRINTS" id="PR00081">
    <property type="entry name" value="GDHRDH"/>
</dbReference>
<gene>
    <name evidence="4" type="ORF">THAR02_09543</name>
</gene>
<dbReference type="PANTHER" id="PTHR42901:SF1">
    <property type="entry name" value="ALCOHOL DEHYDROGENASE"/>
    <property type="match status" value="1"/>
</dbReference>
<reference evidence="5" key="1">
    <citation type="journal article" date="2015" name="Genome Announc.">
        <title>Draft whole-genome sequence of the biocontrol agent Trichoderma harzianum T6776.</title>
        <authorList>
            <person name="Baroncelli R."/>
            <person name="Piaggeschi G."/>
            <person name="Fiorini L."/>
            <person name="Bertolini E."/>
            <person name="Zapparata A."/>
            <person name="Pe M.E."/>
            <person name="Sarrocco S."/>
            <person name="Vannacci G."/>
        </authorList>
    </citation>
    <scope>NUCLEOTIDE SEQUENCE [LARGE SCALE GENOMIC DNA]</scope>
    <source>
        <strain evidence="5">T6776</strain>
    </source>
</reference>
<sequence>MALLQNPSVAKTIHNTAYPAILASRPELSQQGRVIYVTGGSAGIGLAICHAFGEAQAATVILTGRRQGALNEAVKTLSKKHPKTKFIGQVLDVSDRPATEKAWAQLDADGIVVDVLILNAAFVTYRQSKMIDLKFDEAWPSWVTNVGANMDLIDRFYHQKKRVAGRKLYLVNISTMAIHEFEFVKAFPAYCASKNAGTLLVQMYAQTIPADDMQILSFHPGGIYTDGVKKSGVPEEAMAWDDETLPGNYAVWAASDEAKFLHGRFTWAAWDVNELQSEEWRKRIEEKPTYLQVGVVGLS</sequence>
<evidence type="ECO:0000256" key="1">
    <source>
        <dbReference type="ARBA" id="ARBA00006484"/>
    </source>
</evidence>
<name>A0A0F9XCE0_TRIHA</name>
<dbReference type="CDD" id="cd05233">
    <property type="entry name" value="SDR_c"/>
    <property type="match status" value="1"/>
</dbReference>
<dbReference type="InterPro" id="IPR036291">
    <property type="entry name" value="NAD(P)-bd_dom_sf"/>
</dbReference>
<dbReference type="Proteomes" id="UP000034112">
    <property type="component" value="Unassembled WGS sequence"/>
</dbReference>
<dbReference type="AlphaFoldDB" id="A0A0F9XCE0"/>
<dbReference type="PANTHER" id="PTHR42901">
    <property type="entry name" value="ALCOHOL DEHYDROGENASE"/>
    <property type="match status" value="1"/>
</dbReference>
<dbReference type="OMA" id="WAKWDVN"/>
<dbReference type="SUPFAM" id="SSF51735">
    <property type="entry name" value="NAD(P)-binding Rossmann-fold domains"/>
    <property type="match status" value="1"/>
</dbReference>
<keyword evidence="2" id="KW-0521">NADP</keyword>
<evidence type="ECO:0000256" key="2">
    <source>
        <dbReference type="ARBA" id="ARBA00022857"/>
    </source>
</evidence>
<protein>
    <submittedName>
        <fullName evidence="4">Short chain dehydrogenase</fullName>
    </submittedName>
</protein>
<accession>A0A0F9XCE0</accession>
<evidence type="ECO:0000256" key="3">
    <source>
        <dbReference type="ARBA" id="ARBA00023002"/>
    </source>
</evidence>
<dbReference type="PROSITE" id="PS00061">
    <property type="entry name" value="ADH_SHORT"/>
    <property type="match status" value="1"/>
</dbReference>
<dbReference type="EMBL" id="JOKZ01000430">
    <property type="protein sequence ID" value="KKO98352.1"/>
    <property type="molecule type" value="Genomic_DNA"/>
</dbReference>
<evidence type="ECO:0000313" key="5">
    <source>
        <dbReference type="Proteomes" id="UP000034112"/>
    </source>
</evidence>
<keyword evidence="3" id="KW-0560">Oxidoreductase</keyword>
<comment type="similarity">
    <text evidence="1">Belongs to the short-chain dehydrogenases/reductases (SDR) family.</text>
</comment>
<dbReference type="Pfam" id="PF00106">
    <property type="entry name" value="adh_short"/>
    <property type="match status" value="1"/>
</dbReference>
<dbReference type="Gene3D" id="3.40.50.720">
    <property type="entry name" value="NAD(P)-binding Rossmann-like Domain"/>
    <property type="match status" value="1"/>
</dbReference>
<proteinExistence type="inferred from homology"/>
<dbReference type="OrthoDB" id="1933717at2759"/>
<comment type="caution">
    <text evidence="4">The sequence shown here is derived from an EMBL/GenBank/DDBJ whole genome shotgun (WGS) entry which is preliminary data.</text>
</comment>
<dbReference type="GO" id="GO:0016491">
    <property type="term" value="F:oxidoreductase activity"/>
    <property type="evidence" value="ECO:0007669"/>
    <property type="project" value="UniProtKB-KW"/>
</dbReference>
<dbReference type="InterPro" id="IPR002347">
    <property type="entry name" value="SDR_fam"/>
</dbReference>